<proteinExistence type="predicted"/>
<reference evidence="8 9" key="1">
    <citation type="submission" date="2019-10" db="EMBL/GenBank/DDBJ databases">
        <title>Unraveling microbial dark matter from salterns through culturing: the case of the genus Halosegnis.</title>
        <authorList>
            <person name="Duran-Viseras A."/>
            <person name="Andrei A.-S."/>
            <person name="Vera-Gargallo B."/>
            <person name="Ghai R."/>
            <person name="Sanchez-Porro C."/>
            <person name="Ventosa A."/>
        </authorList>
    </citation>
    <scope>NUCLEOTIDE SEQUENCE [LARGE SCALE GENOMIC DNA]</scope>
    <source>
        <strain evidence="7 9">F17-44</strain>
        <strain evidence="5 10">F18-79</strain>
        <strain evidence="6 8">F19-13</strain>
    </source>
</reference>
<feature type="domain" description="K Homology" evidence="4">
    <location>
        <begin position="80"/>
        <end position="152"/>
    </location>
</feature>
<dbReference type="Proteomes" id="UP000326302">
    <property type="component" value="Unassembled WGS sequence"/>
</dbReference>
<dbReference type="PROSITE" id="PS50084">
    <property type="entry name" value="KH_TYPE_1"/>
    <property type="match status" value="1"/>
</dbReference>
<dbReference type="NCBIfam" id="NF010329">
    <property type="entry name" value="PRK13763.1-4"/>
    <property type="match status" value="1"/>
</dbReference>
<evidence type="ECO:0000256" key="3">
    <source>
        <dbReference type="SAM" id="MobiDB-lite"/>
    </source>
</evidence>
<keyword evidence="1 2" id="KW-0694">RNA-binding</keyword>
<evidence type="ECO:0000313" key="5">
    <source>
        <dbReference type="EMBL" id="KAB7512551.1"/>
    </source>
</evidence>
<dbReference type="InterPro" id="IPR055211">
    <property type="entry name" value="KH_PNO1_2nd"/>
</dbReference>
<feature type="domain" description="K Homology" evidence="4">
    <location>
        <begin position="1"/>
        <end position="65"/>
    </location>
</feature>
<dbReference type="InterPro" id="IPR036612">
    <property type="entry name" value="KH_dom_type_1_sf"/>
</dbReference>
<dbReference type="FunFam" id="3.30.1370.10:FF:000076">
    <property type="entry name" value="KH domain protein"/>
    <property type="match status" value="1"/>
</dbReference>
<dbReference type="EMBL" id="QKKZ01000008">
    <property type="protein sequence ID" value="KAB7512551.1"/>
    <property type="molecule type" value="Genomic_DNA"/>
</dbReference>
<dbReference type="EMBL" id="QJOW01000001">
    <property type="protein sequence ID" value="KAB7517824.1"/>
    <property type="molecule type" value="Genomic_DNA"/>
</dbReference>
<dbReference type="Pfam" id="PF22891">
    <property type="entry name" value="KH_PNO1_2nd"/>
    <property type="match status" value="1"/>
</dbReference>
<dbReference type="NCBIfam" id="TIGR03665">
    <property type="entry name" value="arCOG04150"/>
    <property type="match status" value="1"/>
</dbReference>
<dbReference type="GO" id="GO:0003723">
    <property type="term" value="F:RNA binding"/>
    <property type="evidence" value="ECO:0007669"/>
    <property type="project" value="UniProtKB-UniRule"/>
</dbReference>
<dbReference type="RefSeq" id="WP_152118732.1">
    <property type="nucleotide sequence ID" value="NZ_QJOW01000001.1"/>
</dbReference>
<dbReference type="InterPro" id="IPR004087">
    <property type="entry name" value="KH_dom"/>
</dbReference>
<dbReference type="Gene3D" id="3.30.1370.10">
    <property type="entry name" value="K Homology domain, type 1"/>
    <property type="match status" value="2"/>
</dbReference>
<evidence type="ECO:0000313" key="9">
    <source>
        <dbReference type="Proteomes" id="UP000326302"/>
    </source>
</evidence>
<dbReference type="CDD" id="cd22390">
    <property type="entry name" value="KH-I_Dim2p_like_rpt2"/>
    <property type="match status" value="1"/>
</dbReference>
<gene>
    <name evidence="5" type="ORF">DM867_12470</name>
    <name evidence="7" type="ORF">DMP03_00195</name>
    <name evidence="6" type="ORF">DP108_11975</name>
</gene>
<evidence type="ECO:0000256" key="2">
    <source>
        <dbReference type="PROSITE-ProRule" id="PRU00117"/>
    </source>
</evidence>
<evidence type="ECO:0000313" key="8">
    <source>
        <dbReference type="Proteomes" id="UP000326207"/>
    </source>
</evidence>
<dbReference type="EMBL" id="QMDY01000009">
    <property type="protein sequence ID" value="KAB7514486.1"/>
    <property type="molecule type" value="Genomic_DNA"/>
</dbReference>
<keyword evidence="10" id="KW-1185">Reference proteome</keyword>
<evidence type="ECO:0000259" key="4">
    <source>
        <dbReference type="SMART" id="SM00322"/>
    </source>
</evidence>
<dbReference type="SMART" id="SM00322">
    <property type="entry name" value="KH"/>
    <property type="match status" value="2"/>
</dbReference>
<dbReference type="SUPFAM" id="SSF54791">
    <property type="entry name" value="Eukaryotic type KH-domain (KH-domain type I)"/>
    <property type="match status" value="2"/>
</dbReference>
<accession>A0A5N5UGJ5</accession>
<evidence type="ECO:0000313" key="6">
    <source>
        <dbReference type="EMBL" id="KAB7514486.1"/>
    </source>
</evidence>
<comment type="caution">
    <text evidence="6">The sequence shown here is derived from an EMBL/GenBank/DDBJ whole genome shotgun (WGS) entry which is preliminary data.</text>
</comment>
<dbReference type="Proteomes" id="UP000326207">
    <property type="component" value="Unassembled WGS sequence"/>
</dbReference>
<dbReference type="OrthoDB" id="7870at2157"/>
<dbReference type="InterPro" id="IPR019964">
    <property type="entry name" value="KH_domain_protein_archaea"/>
</dbReference>
<feature type="compositionally biased region" description="Acidic residues" evidence="3">
    <location>
        <begin position="189"/>
        <end position="213"/>
    </location>
</feature>
<evidence type="ECO:0000313" key="10">
    <source>
        <dbReference type="Proteomes" id="UP000326865"/>
    </source>
</evidence>
<evidence type="ECO:0000313" key="7">
    <source>
        <dbReference type="EMBL" id="KAB7517824.1"/>
    </source>
</evidence>
<dbReference type="PANTHER" id="PTHR12826:SF13">
    <property type="entry name" value="RNA-BINDING PROTEIN PNO1"/>
    <property type="match status" value="1"/>
</dbReference>
<dbReference type="Proteomes" id="UP000326865">
    <property type="component" value="Unassembled WGS sequence"/>
</dbReference>
<dbReference type="Pfam" id="PF00013">
    <property type="entry name" value="KH_1"/>
    <property type="match status" value="1"/>
</dbReference>
<evidence type="ECO:0000256" key="1">
    <source>
        <dbReference type="ARBA" id="ARBA00022884"/>
    </source>
</evidence>
<dbReference type="AlphaFoldDB" id="A0A5N5U764"/>
<accession>A0A5N5U764</accession>
<dbReference type="PANTHER" id="PTHR12826">
    <property type="entry name" value="RIBONUCLEASE Y"/>
    <property type="match status" value="1"/>
</dbReference>
<feature type="region of interest" description="Disordered" evidence="3">
    <location>
        <begin position="178"/>
        <end position="213"/>
    </location>
</feature>
<accession>A0A5N5U3I1</accession>
<organism evidence="6 8">
    <name type="scientific">Halosegnis rubeus</name>
    <dbReference type="NCBI Taxonomy" id="2212850"/>
    <lineage>
        <taxon>Archaea</taxon>
        <taxon>Methanobacteriati</taxon>
        <taxon>Methanobacteriota</taxon>
        <taxon>Stenosarchaea group</taxon>
        <taxon>Halobacteria</taxon>
        <taxon>Halobacteriales</taxon>
        <taxon>Natronomonadaceae</taxon>
        <taxon>Halosegnis</taxon>
    </lineage>
</organism>
<dbReference type="InterPro" id="IPR004088">
    <property type="entry name" value="KH_dom_type_1"/>
</dbReference>
<protein>
    <submittedName>
        <fullName evidence="6">RNA-processing protein</fullName>
    </submittedName>
</protein>
<sequence>MQHVRIPDDRIGVLIGAGGETMREIEEKAEVRLNIDSETGSVEIEAVGDPIAALNGPDIVRAIGRGFHPDEALTLLDNEMRMFDLVDIDAVTRNQNDLERKKGRLIGENGRTRELMEELSGASVVIYGKTLGIIGSPKEVDVVRSAVDMIIDGAPHGAVYSYLERQHNEMQQEGMGYHEFNDGGPATPEDADIEFTVDSDPDNDGVEFEEPET</sequence>
<name>A0A5N5U764_9EURY</name>